<evidence type="ECO:0000256" key="3">
    <source>
        <dbReference type="ARBA" id="ARBA00023163"/>
    </source>
</evidence>
<dbReference type="NCBIfam" id="NF033788">
    <property type="entry name" value="HTH_metalloreg"/>
    <property type="match status" value="1"/>
</dbReference>
<protein>
    <submittedName>
        <fullName evidence="6">Metalloregulator ArsR/SmtB family transcription factor</fullName>
    </submittedName>
</protein>
<dbReference type="PRINTS" id="PR00778">
    <property type="entry name" value="HTHARSR"/>
</dbReference>
<dbReference type="SUPFAM" id="SSF46785">
    <property type="entry name" value="Winged helix' DNA-binding domain"/>
    <property type="match status" value="1"/>
</dbReference>
<proteinExistence type="predicted"/>
<dbReference type="InterPro" id="IPR036388">
    <property type="entry name" value="WH-like_DNA-bd_sf"/>
</dbReference>
<evidence type="ECO:0000313" key="6">
    <source>
        <dbReference type="EMBL" id="MFD1523577.1"/>
    </source>
</evidence>
<dbReference type="EMBL" id="JBHUCO010000068">
    <property type="protein sequence ID" value="MFD1523577.1"/>
    <property type="molecule type" value="Genomic_DNA"/>
</dbReference>
<keyword evidence="3" id="KW-0804">Transcription</keyword>
<dbReference type="Proteomes" id="UP001597114">
    <property type="component" value="Unassembled WGS sequence"/>
</dbReference>
<dbReference type="Pfam" id="PF00581">
    <property type="entry name" value="Rhodanese"/>
    <property type="match status" value="1"/>
</dbReference>
<feature type="domain" description="HTH arsR-type" evidence="5">
    <location>
        <begin position="6"/>
        <end position="100"/>
    </location>
</feature>
<comment type="caution">
    <text evidence="6">The sequence shown here is derived from an EMBL/GenBank/DDBJ whole genome shotgun (WGS) entry which is preliminary data.</text>
</comment>
<dbReference type="RefSeq" id="WP_344722926.1">
    <property type="nucleotide sequence ID" value="NZ_BAAAUS010000016.1"/>
</dbReference>
<accession>A0ABW4F9F4</accession>
<evidence type="ECO:0000256" key="1">
    <source>
        <dbReference type="ARBA" id="ARBA00023015"/>
    </source>
</evidence>
<dbReference type="PANTHER" id="PTHR43132:SF8">
    <property type="entry name" value="HTH-TYPE TRANSCRIPTIONAL REGULATOR KMTR"/>
    <property type="match status" value="1"/>
</dbReference>
<dbReference type="InterPro" id="IPR001845">
    <property type="entry name" value="HTH_ArsR_DNA-bd_dom"/>
</dbReference>
<gene>
    <name evidence="6" type="ORF">ACFSJD_39260</name>
</gene>
<evidence type="ECO:0000313" key="7">
    <source>
        <dbReference type="Proteomes" id="UP001597114"/>
    </source>
</evidence>
<dbReference type="InterPro" id="IPR001763">
    <property type="entry name" value="Rhodanese-like_dom"/>
</dbReference>
<dbReference type="Pfam" id="PF01022">
    <property type="entry name" value="HTH_5"/>
    <property type="match status" value="1"/>
</dbReference>
<reference evidence="7" key="1">
    <citation type="journal article" date="2019" name="Int. J. Syst. Evol. Microbiol.">
        <title>The Global Catalogue of Microorganisms (GCM) 10K type strain sequencing project: providing services to taxonomists for standard genome sequencing and annotation.</title>
        <authorList>
            <consortium name="The Broad Institute Genomics Platform"/>
            <consortium name="The Broad Institute Genome Sequencing Center for Infectious Disease"/>
            <person name="Wu L."/>
            <person name="Ma J."/>
        </authorList>
    </citation>
    <scope>NUCLEOTIDE SEQUENCE [LARGE SCALE GENOMIC DNA]</scope>
    <source>
        <strain evidence="7">CCM 7043</strain>
    </source>
</reference>
<evidence type="ECO:0000259" key="4">
    <source>
        <dbReference type="PROSITE" id="PS50206"/>
    </source>
</evidence>
<keyword evidence="2" id="KW-0238">DNA-binding</keyword>
<dbReference type="Gene3D" id="1.10.10.10">
    <property type="entry name" value="Winged helix-like DNA-binding domain superfamily/Winged helix DNA-binding domain"/>
    <property type="match status" value="1"/>
</dbReference>
<organism evidence="6 7">
    <name type="scientific">Pseudonocardia yunnanensis</name>
    <dbReference type="NCBI Taxonomy" id="58107"/>
    <lineage>
        <taxon>Bacteria</taxon>
        <taxon>Bacillati</taxon>
        <taxon>Actinomycetota</taxon>
        <taxon>Actinomycetes</taxon>
        <taxon>Pseudonocardiales</taxon>
        <taxon>Pseudonocardiaceae</taxon>
        <taxon>Pseudonocardia</taxon>
    </lineage>
</organism>
<dbReference type="PANTHER" id="PTHR43132">
    <property type="entry name" value="ARSENICAL RESISTANCE OPERON REPRESSOR ARSR-RELATED"/>
    <property type="match status" value="1"/>
</dbReference>
<name>A0ABW4F9F4_9PSEU</name>
<dbReference type="PROSITE" id="PS50987">
    <property type="entry name" value="HTH_ARSR_2"/>
    <property type="match status" value="1"/>
</dbReference>
<dbReference type="PROSITE" id="PS50206">
    <property type="entry name" value="RHODANESE_3"/>
    <property type="match status" value="1"/>
</dbReference>
<dbReference type="InterPro" id="IPR036873">
    <property type="entry name" value="Rhodanese-like_dom_sf"/>
</dbReference>
<dbReference type="SMART" id="SM00418">
    <property type="entry name" value="HTH_ARSR"/>
    <property type="match status" value="1"/>
</dbReference>
<dbReference type="InterPro" id="IPR036390">
    <property type="entry name" value="WH_DNA-bd_sf"/>
</dbReference>
<dbReference type="SMART" id="SM00450">
    <property type="entry name" value="RHOD"/>
    <property type="match status" value="1"/>
</dbReference>
<dbReference type="CDD" id="cd00158">
    <property type="entry name" value="RHOD"/>
    <property type="match status" value="1"/>
</dbReference>
<evidence type="ECO:0000259" key="5">
    <source>
        <dbReference type="PROSITE" id="PS50987"/>
    </source>
</evidence>
<keyword evidence="1" id="KW-0805">Transcription regulation</keyword>
<dbReference type="Gene3D" id="3.40.250.10">
    <property type="entry name" value="Rhodanese-like domain"/>
    <property type="match status" value="1"/>
</dbReference>
<dbReference type="InterPro" id="IPR051011">
    <property type="entry name" value="Metal_resp_trans_reg"/>
</dbReference>
<feature type="domain" description="Rhodanese" evidence="4">
    <location>
        <begin position="130"/>
        <end position="219"/>
    </location>
</feature>
<evidence type="ECO:0000256" key="2">
    <source>
        <dbReference type="ARBA" id="ARBA00023125"/>
    </source>
</evidence>
<keyword evidence="7" id="KW-1185">Reference proteome</keyword>
<sequence length="222" mass="24152">MGDRLAKDALFAAFAEVAAALGSGRRAEIVDLLAQGERSVEEIAGEIGQSVANTSHHLRTLARAGLVDTRRDGTRIYYALGGEHVQHMWAAVRAVAEERTAGLDRLAQAYLGDRSELEAVDRATLIERMSRGDVLVLDVRPIAEYAAGHIAGACSAPVDELDRLLRSLPADVEIVAYCRGPYCVYADEAVRELRKRGFRAARLEDGFPEWRRAGLPVAVGRS</sequence>
<dbReference type="SUPFAM" id="SSF52821">
    <property type="entry name" value="Rhodanese/Cell cycle control phosphatase"/>
    <property type="match status" value="1"/>
</dbReference>
<dbReference type="InterPro" id="IPR011991">
    <property type="entry name" value="ArsR-like_HTH"/>
</dbReference>
<dbReference type="CDD" id="cd00090">
    <property type="entry name" value="HTH_ARSR"/>
    <property type="match status" value="1"/>
</dbReference>